<dbReference type="AlphaFoldDB" id="A0A8K0TRW7"/>
<feature type="region of interest" description="Disordered" evidence="1">
    <location>
        <begin position="1"/>
        <end position="34"/>
    </location>
</feature>
<keyword evidence="2" id="KW-0812">Transmembrane</keyword>
<proteinExistence type="predicted"/>
<reference evidence="3" key="1">
    <citation type="journal article" date="2021" name="Nat. Commun.">
        <title>Genetic determinants of endophytism in the Arabidopsis root mycobiome.</title>
        <authorList>
            <person name="Mesny F."/>
            <person name="Miyauchi S."/>
            <person name="Thiergart T."/>
            <person name="Pickel B."/>
            <person name="Atanasova L."/>
            <person name="Karlsson M."/>
            <person name="Huettel B."/>
            <person name="Barry K.W."/>
            <person name="Haridas S."/>
            <person name="Chen C."/>
            <person name="Bauer D."/>
            <person name="Andreopoulos W."/>
            <person name="Pangilinan J."/>
            <person name="LaButti K."/>
            <person name="Riley R."/>
            <person name="Lipzen A."/>
            <person name="Clum A."/>
            <person name="Drula E."/>
            <person name="Henrissat B."/>
            <person name="Kohler A."/>
            <person name="Grigoriev I.V."/>
            <person name="Martin F.M."/>
            <person name="Hacquard S."/>
        </authorList>
    </citation>
    <scope>NUCLEOTIDE SEQUENCE</scope>
    <source>
        <strain evidence="3">MPI-CAGE-AT-0016</strain>
    </source>
</reference>
<evidence type="ECO:0000256" key="2">
    <source>
        <dbReference type="SAM" id="Phobius"/>
    </source>
</evidence>
<protein>
    <submittedName>
        <fullName evidence="3">Uncharacterized protein</fullName>
    </submittedName>
</protein>
<feature type="transmembrane region" description="Helical" evidence="2">
    <location>
        <begin position="42"/>
        <end position="61"/>
    </location>
</feature>
<comment type="caution">
    <text evidence="3">The sequence shown here is derived from an EMBL/GenBank/DDBJ whole genome shotgun (WGS) entry which is preliminary data.</text>
</comment>
<keyword evidence="2" id="KW-1133">Transmembrane helix</keyword>
<keyword evidence="2" id="KW-0472">Membrane</keyword>
<organism evidence="3 4">
    <name type="scientific">Plectosphaerella cucumerina</name>
    <dbReference type="NCBI Taxonomy" id="40658"/>
    <lineage>
        <taxon>Eukaryota</taxon>
        <taxon>Fungi</taxon>
        <taxon>Dikarya</taxon>
        <taxon>Ascomycota</taxon>
        <taxon>Pezizomycotina</taxon>
        <taxon>Sordariomycetes</taxon>
        <taxon>Hypocreomycetidae</taxon>
        <taxon>Glomerellales</taxon>
        <taxon>Plectosphaerellaceae</taxon>
        <taxon>Plectosphaerella</taxon>
    </lineage>
</organism>
<evidence type="ECO:0000256" key="1">
    <source>
        <dbReference type="SAM" id="MobiDB-lite"/>
    </source>
</evidence>
<gene>
    <name evidence="3" type="ORF">B0T11DRAFT_18120</name>
</gene>
<sequence length="150" mass="16798">MTNGMNEPEGPLGERGNARRSSLPFAPAADEGDDSREFGTKASIYLLRCVFGVCCLVSGVWQKTRPRPRPRQHITHQRKCRDHFVSSHLELYVLNCILPPHYLSNKENKRGPRGTSLSQAPATSSGVIVEKKRVKAEVEKMMKINRPSLS</sequence>
<name>A0A8K0TRW7_9PEZI</name>
<dbReference type="EMBL" id="JAGPXD010000001">
    <property type="protein sequence ID" value="KAH7376212.1"/>
    <property type="molecule type" value="Genomic_DNA"/>
</dbReference>
<evidence type="ECO:0000313" key="3">
    <source>
        <dbReference type="EMBL" id="KAH7376212.1"/>
    </source>
</evidence>
<keyword evidence="4" id="KW-1185">Reference proteome</keyword>
<dbReference type="Proteomes" id="UP000813385">
    <property type="component" value="Unassembled WGS sequence"/>
</dbReference>
<evidence type="ECO:0000313" key="4">
    <source>
        <dbReference type="Proteomes" id="UP000813385"/>
    </source>
</evidence>
<accession>A0A8K0TRW7</accession>